<dbReference type="Pfam" id="PF12680">
    <property type="entry name" value="SnoaL_2"/>
    <property type="match status" value="1"/>
</dbReference>
<feature type="domain" description="SnoaL-like" evidence="1">
    <location>
        <begin position="42"/>
        <end position="153"/>
    </location>
</feature>
<accession>A0A916NJW3</accession>
<evidence type="ECO:0000259" key="1">
    <source>
        <dbReference type="Pfam" id="PF12680"/>
    </source>
</evidence>
<dbReference type="InterPro" id="IPR032710">
    <property type="entry name" value="NTF2-like_dom_sf"/>
</dbReference>
<dbReference type="SUPFAM" id="SSF54427">
    <property type="entry name" value="NTF2-like"/>
    <property type="match status" value="1"/>
</dbReference>
<gene>
    <name evidence="2" type="ORF">CRYO30217_03569</name>
</gene>
<dbReference type="AlphaFoldDB" id="A0A916NJW3"/>
<dbReference type="KEGG" id="ptan:CRYO30217_03569"/>
<keyword evidence="3" id="KW-1185">Reference proteome</keyword>
<dbReference type="InterPro" id="IPR037401">
    <property type="entry name" value="SnoaL-like"/>
</dbReference>
<dbReference type="EMBL" id="OU015584">
    <property type="protein sequence ID" value="CAG5087748.1"/>
    <property type="molecule type" value="Genomic_DNA"/>
</dbReference>
<dbReference type="PROSITE" id="PS51257">
    <property type="entry name" value="PROKAR_LIPOPROTEIN"/>
    <property type="match status" value="1"/>
</dbReference>
<dbReference type="RefSeq" id="WP_258543740.1">
    <property type="nucleotide sequence ID" value="NZ_OU015584.1"/>
</dbReference>
<evidence type="ECO:0000313" key="3">
    <source>
        <dbReference type="Proteomes" id="UP000683507"/>
    </source>
</evidence>
<protein>
    <recommendedName>
        <fullName evidence="1">SnoaL-like domain-containing protein</fullName>
    </recommendedName>
</protein>
<name>A0A916NJW3_9FLAO</name>
<dbReference type="Proteomes" id="UP000683507">
    <property type="component" value="Chromosome"/>
</dbReference>
<evidence type="ECO:0000313" key="2">
    <source>
        <dbReference type="EMBL" id="CAG5087748.1"/>
    </source>
</evidence>
<dbReference type="Gene3D" id="3.10.450.50">
    <property type="match status" value="1"/>
</dbReference>
<proteinExistence type="predicted"/>
<reference evidence="2" key="1">
    <citation type="submission" date="2021-04" db="EMBL/GenBank/DDBJ databases">
        <authorList>
            <person name="Rodrigo-Torres L."/>
            <person name="Arahal R. D."/>
            <person name="Lucena T."/>
        </authorList>
    </citation>
    <scope>NUCLEOTIDE SEQUENCE</scope>
    <source>
        <strain evidence="2">AS29M-1</strain>
    </source>
</reference>
<sequence length="167" mass="19127">MIKINNIYSLKKLSIIVFTFCLLTACETYKNNTEEFKKHSEQLFHSVYGGNLSEIDSLISDDIVASYPIFEQIFGSKSIQGREAYKNFAIGFNKRWTDAKINIHETIAEDKSVVLVWSFSAKRIKTEQDTSEVEKNLYSWDGITLYHFNEMGEVISETGKEGSPKTD</sequence>
<organism evidence="2 3">
    <name type="scientific">Parvicella tangerina</name>
    <dbReference type="NCBI Taxonomy" id="2829795"/>
    <lineage>
        <taxon>Bacteria</taxon>
        <taxon>Pseudomonadati</taxon>
        <taxon>Bacteroidota</taxon>
        <taxon>Flavobacteriia</taxon>
        <taxon>Flavobacteriales</taxon>
        <taxon>Parvicellaceae</taxon>
        <taxon>Parvicella</taxon>
    </lineage>
</organism>